<dbReference type="AlphaFoldDB" id="A0AAD7H040"/>
<gene>
    <name evidence="1" type="ORF">B0H16DRAFT_1901070</name>
</gene>
<dbReference type="Proteomes" id="UP001215598">
    <property type="component" value="Unassembled WGS sequence"/>
</dbReference>
<protein>
    <submittedName>
        <fullName evidence="1">Uncharacterized protein</fullName>
    </submittedName>
</protein>
<keyword evidence="2" id="KW-1185">Reference proteome</keyword>
<evidence type="ECO:0000313" key="1">
    <source>
        <dbReference type="EMBL" id="KAJ7709193.1"/>
    </source>
</evidence>
<organism evidence="1 2">
    <name type="scientific">Mycena metata</name>
    <dbReference type="NCBI Taxonomy" id="1033252"/>
    <lineage>
        <taxon>Eukaryota</taxon>
        <taxon>Fungi</taxon>
        <taxon>Dikarya</taxon>
        <taxon>Basidiomycota</taxon>
        <taxon>Agaricomycotina</taxon>
        <taxon>Agaricomycetes</taxon>
        <taxon>Agaricomycetidae</taxon>
        <taxon>Agaricales</taxon>
        <taxon>Marasmiineae</taxon>
        <taxon>Mycenaceae</taxon>
        <taxon>Mycena</taxon>
    </lineage>
</organism>
<reference evidence="1" key="1">
    <citation type="submission" date="2023-03" db="EMBL/GenBank/DDBJ databases">
        <title>Massive genome expansion in bonnet fungi (Mycena s.s.) driven by repeated elements and novel gene families across ecological guilds.</title>
        <authorList>
            <consortium name="Lawrence Berkeley National Laboratory"/>
            <person name="Harder C.B."/>
            <person name="Miyauchi S."/>
            <person name="Viragh M."/>
            <person name="Kuo A."/>
            <person name="Thoen E."/>
            <person name="Andreopoulos B."/>
            <person name="Lu D."/>
            <person name="Skrede I."/>
            <person name="Drula E."/>
            <person name="Henrissat B."/>
            <person name="Morin E."/>
            <person name="Kohler A."/>
            <person name="Barry K."/>
            <person name="LaButti K."/>
            <person name="Morin E."/>
            <person name="Salamov A."/>
            <person name="Lipzen A."/>
            <person name="Mereny Z."/>
            <person name="Hegedus B."/>
            <person name="Baldrian P."/>
            <person name="Stursova M."/>
            <person name="Weitz H."/>
            <person name="Taylor A."/>
            <person name="Grigoriev I.V."/>
            <person name="Nagy L.G."/>
            <person name="Martin F."/>
            <person name="Kauserud H."/>
        </authorList>
    </citation>
    <scope>NUCLEOTIDE SEQUENCE</scope>
    <source>
        <strain evidence="1">CBHHK182m</strain>
    </source>
</reference>
<accession>A0AAD7H040</accession>
<dbReference type="EMBL" id="JARKIB010000425">
    <property type="protein sequence ID" value="KAJ7709193.1"/>
    <property type="molecule type" value="Genomic_DNA"/>
</dbReference>
<evidence type="ECO:0000313" key="2">
    <source>
        <dbReference type="Proteomes" id="UP001215598"/>
    </source>
</evidence>
<name>A0AAD7H040_9AGAR</name>
<proteinExistence type="predicted"/>
<comment type="caution">
    <text evidence="1">The sequence shown here is derived from an EMBL/GenBank/DDBJ whole genome shotgun (WGS) entry which is preliminary data.</text>
</comment>
<sequence>MARTATCVDHNVTFDDDLLHLNSLPAPTRHSRHPASPMPAPSTTPITISLLIITQAQTRPFSPTAPPPFNASQAKLAGSHTHPLAHLQYLHTSQPFPPLGATVSANESRIHLETRFSVIESRPA</sequence>